<reference evidence="3 4" key="1">
    <citation type="journal article" date="2013" name="Stand. Genomic Sci.">
        <title>Genomic Encyclopedia of Type Strains, Phase I: The one thousand microbial genomes (KMG-I) project.</title>
        <authorList>
            <person name="Kyrpides N.C."/>
            <person name="Woyke T."/>
            <person name="Eisen J.A."/>
            <person name="Garrity G."/>
            <person name="Lilburn T.G."/>
            <person name="Beck B.J."/>
            <person name="Whitman W.B."/>
            <person name="Hugenholtz P."/>
            <person name="Klenk H.P."/>
        </authorList>
    </citation>
    <scope>NUCLEOTIDE SEQUENCE [LARGE SCALE GENOMIC DNA]</scope>
    <source>
        <strain evidence="3 4">DSM 45044</strain>
    </source>
</reference>
<evidence type="ECO:0000313" key="4">
    <source>
        <dbReference type="Proteomes" id="UP000321617"/>
    </source>
</evidence>
<feature type="region of interest" description="Disordered" evidence="1">
    <location>
        <begin position="1"/>
        <end position="31"/>
    </location>
</feature>
<accession>A0A562V3U4</accession>
<evidence type="ECO:0000256" key="2">
    <source>
        <dbReference type="SAM" id="Phobius"/>
    </source>
</evidence>
<feature type="compositionally biased region" description="Basic and acidic residues" evidence="1">
    <location>
        <begin position="9"/>
        <end position="27"/>
    </location>
</feature>
<keyword evidence="4" id="KW-1185">Reference proteome</keyword>
<evidence type="ECO:0000313" key="3">
    <source>
        <dbReference type="EMBL" id="TWJ12546.1"/>
    </source>
</evidence>
<name>A0A562V3U4_9ACTN</name>
<dbReference type="EMBL" id="VLLL01000006">
    <property type="protein sequence ID" value="TWJ12546.1"/>
    <property type="molecule type" value="Genomic_DNA"/>
</dbReference>
<gene>
    <name evidence="3" type="ORF">LX16_3305</name>
</gene>
<keyword evidence="2" id="KW-1133">Transmembrane helix</keyword>
<proteinExistence type="predicted"/>
<evidence type="ECO:0000256" key="1">
    <source>
        <dbReference type="SAM" id="MobiDB-lite"/>
    </source>
</evidence>
<feature type="transmembrane region" description="Helical" evidence="2">
    <location>
        <begin position="37"/>
        <end position="55"/>
    </location>
</feature>
<organism evidence="3 4">
    <name type="scientific">Stackebrandtia albiflava</name>
    <dbReference type="NCBI Taxonomy" id="406432"/>
    <lineage>
        <taxon>Bacteria</taxon>
        <taxon>Bacillati</taxon>
        <taxon>Actinomycetota</taxon>
        <taxon>Actinomycetes</taxon>
        <taxon>Glycomycetales</taxon>
        <taxon>Glycomycetaceae</taxon>
        <taxon>Stackebrandtia</taxon>
    </lineage>
</organism>
<comment type="caution">
    <text evidence="3">The sequence shown here is derived from an EMBL/GenBank/DDBJ whole genome shotgun (WGS) entry which is preliminary data.</text>
</comment>
<feature type="transmembrane region" description="Helical" evidence="2">
    <location>
        <begin position="61"/>
        <end position="79"/>
    </location>
</feature>
<dbReference type="AlphaFoldDB" id="A0A562V3U4"/>
<keyword evidence="2" id="KW-0472">Membrane</keyword>
<dbReference type="Proteomes" id="UP000321617">
    <property type="component" value="Unassembled WGS sequence"/>
</dbReference>
<protein>
    <submittedName>
        <fullName evidence="3">Uncharacterized protein</fullName>
    </submittedName>
</protein>
<sequence length="96" mass="10857">MYFGSTEFHALDHAKRDSRRDGSEPMKAKPLPPKAKALFALIALVINGGLAILAWAAGITWLAVLLTAVAVLMVLDLGWQRYKMTRHRHEEHRPRR</sequence>
<keyword evidence="2" id="KW-0812">Transmembrane</keyword>